<protein>
    <submittedName>
        <fullName evidence="1">Uncharacterized protein</fullName>
    </submittedName>
</protein>
<gene>
    <name evidence="1" type="ORF">FIE12Z_7950</name>
</gene>
<keyword evidence="2" id="KW-1185">Reference proteome</keyword>
<name>A0A395MIK3_9HYPO</name>
<evidence type="ECO:0000313" key="2">
    <source>
        <dbReference type="Proteomes" id="UP000265631"/>
    </source>
</evidence>
<proteinExistence type="predicted"/>
<dbReference type="AlphaFoldDB" id="A0A395MIK3"/>
<organism evidence="1 2">
    <name type="scientific">Fusarium flagelliforme</name>
    <dbReference type="NCBI Taxonomy" id="2675880"/>
    <lineage>
        <taxon>Eukaryota</taxon>
        <taxon>Fungi</taxon>
        <taxon>Dikarya</taxon>
        <taxon>Ascomycota</taxon>
        <taxon>Pezizomycotina</taxon>
        <taxon>Sordariomycetes</taxon>
        <taxon>Hypocreomycetidae</taxon>
        <taxon>Hypocreales</taxon>
        <taxon>Nectriaceae</taxon>
        <taxon>Fusarium</taxon>
        <taxon>Fusarium incarnatum-equiseti species complex</taxon>
    </lineage>
</organism>
<sequence length="138" mass="15664">MWSWAIDGPDLSIATKKIYHCQGTYQYSGVFYSPLREMLSSPTPLAGPVTDKQAYCHRLPAVDEANSRWTRHEEDWAFEAWLPNRRPIDVAISPMLGVVLGLVGGVHIVQHHGHDDWNGWLEFKTNGSYGKWQEPSPC</sequence>
<comment type="caution">
    <text evidence="1">The sequence shown here is derived from an EMBL/GenBank/DDBJ whole genome shotgun (WGS) entry which is preliminary data.</text>
</comment>
<reference evidence="1 2" key="1">
    <citation type="journal article" date="2018" name="PLoS Pathog.">
        <title>Evolution of structural diversity of trichothecenes, a family of toxins produced by plant pathogenic and entomopathogenic fungi.</title>
        <authorList>
            <person name="Proctor R.H."/>
            <person name="McCormick S.P."/>
            <person name="Kim H.S."/>
            <person name="Cardoza R.E."/>
            <person name="Stanley A.M."/>
            <person name="Lindo L."/>
            <person name="Kelly A."/>
            <person name="Brown D.W."/>
            <person name="Lee T."/>
            <person name="Vaughan M.M."/>
            <person name="Alexander N.J."/>
            <person name="Busman M."/>
            <person name="Gutierrez S."/>
        </authorList>
    </citation>
    <scope>NUCLEOTIDE SEQUENCE [LARGE SCALE GENOMIC DNA]</scope>
    <source>
        <strain evidence="1 2">NRRL 13405</strain>
    </source>
</reference>
<accession>A0A395MIK3</accession>
<evidence type="ECO:0000313" key="1">
    <source>
        <dbReference type="EMBL" id="RFN47754.1"/>
    </source>
</evidence>
<dbReference type="EMBL" id="PXXK01000235">
    <property type="protein sequence ID" value="RFN47754.1"/>
    <property type="molecule type" value="Genomic_DNA"/>
</dbReference>
<dbReference type="Proteomes" id="UP000265631">
    <property type="component" value="Unassembled WGS sequence"/>
</dbReference>